<protein>
    <submittedName>
        <fullName evidence="3">Uncharacterized protein</fullName>
    </submittedName>
</protein>
<proteinExistence type="predicted"/>
<keyword evidence="4" id="KW-1185">Reference proteome</keyword>
<comment type="caution">
    <text evidence="3">The sequence shown here is derived from an EMBL/GenBank/DDBJ whole genome shotgun (WGS) entry which is preliminary data.</text>
</comment>
<evidence type="ECO:0000256" key="2">
    <source>
        <dbReference type="SAM" id="SignalP"/>
    </source>
</evidence>
<feature type="signal peptide" evidence="2">
    <location>
        <begin position="1"/>
        <end position="25"/>
    </location>
</feature>
<name>A0A9N8RXF4_9BURK</name>
<accession>A0A9N8RXF4</accession>
<dbReference type="RefSeq" id="WP_228879507.1">
    <property type="nucleotide sequence ID" value="NZ_CAJQYZ010000025.1"/>
</dbReference>
<feature type="region of interest" description="Disordered" evidence="1">
    <location>
        <begin position="28"/>
        <end position="90"/>
    </location>
</feature>
<evidence type="ECO:0000313" key="4">
    <source>
        <dbReference type="Proteomes" id="UP000789704"/>
    </source>
</evidence>
<organism evidence="3 4">
    <name type="scientific">Paraburkholderia saeva</name>
    <dbReference type="NCBI Taxonomy" id="2777537"/>
    <lineage>
        <taxon>Bacteria</taxon>
        <taxon>Pseudomonadati</taxon>
        <taxon>Pseudomonadota</taxon>
        <taxon>Betaproteobacteria</taxon>
        <taxon>Burkholderiales</taxon>
        <taxon>Burkholderiaceae</taxon>
        <taxon>Paraburkholderia</taxon>
    </lineage>
</organism>
<evidence type="ECO:0000256" key="1">
    <source>
        <dbReference type="SAM" id="MobiDB-lite"/>
    </source>
</evidence>
<evidence type="ECO:0000313" key="3">
    <source>
        <dbReference type="EMBL" id="CAG4906952.1"/>
    </source>
</evidence>
<feature type="chain" id="PRO_5040494103" evidence="2">
    <location>
        <begin position="26"/>
        <end position="90"/>
    </location>
</feature>
<feature type="compositionally biased region" description="Basic and acidic residues" evidence="1">
    <location>
        <begin position="39"/>
        <end position="90"/>
    </location>
</feature>
<gene>
    <name evidence="3" type="ORF">LMG31841_03616</name>
</gene>
<reference evidence="3" key="1">
    <citation type="submission" date="2021-04" db="EMBL/GenBank/DDBJ databases">
        <authorList>
            <person name="Vanwijnsberghe S."/>
        </authorList>
    </citation>
    <scope>NUCLEOTIDE SEQUENCE</scope>
    <source>
        <strain evidence="3">LMG 31841</strain>
    </source>
</reference>
<dbReference type="AlphaFoldDB" id="A0A9N8RXF4"/>
<keyword evidence="2" id="KW-0732">Signal</keyword>
<sequence length="90" mass="9185">MKTSTFAAALVAGCLSAGMSVAAFAQTAPSHDPVSEPVTHADNKAAKEQSKADKKAAVAQAKADKKKTDAQSDADKAAADARVKDAKKQD</sequence>
<dbReference type="EMBL" id="CAJQZC010000006">
    <property type="protein sequence ID" value="CAG4906952.1"/>
    <property type="molecule type" value="Genomic_DNA"/>
</dbReference>
<dbReference type="Proteomes" id="UP000789704">
    <property type="component" value="Unassembled WGS sequence"/>
</dbReference>